<proteinExistence type="predicted"/>
<gene>
    <name evidence="1" type="ORF">BACCAP_03748</name>
</gene>
<evidence type="ECO:0000313" key="1">
    <source>
        <dbReference type="EMBL" id="EDM98447.1"/>
    </source>
</evidence>
<comment type="caution">
    <text evidence="1">The sequence shown here is derived from an EMBL/GenBank/DDBJ whole genome shotgun (WGS) entry which is preliminary data.</text>
</comment>
<keyword evidence="2" id="KW-1185">Reference proteome</keyword>
<protein>
    <submittedName>
        <fullName evidence="1">Uncharacterized protein</fullName>
    </submittedName>
</protein>
<organism evidence="1 2">
    <name type="scientific">Pseudoflavonifractor capillosus ATCC 29799</name>
    <dbReference type="NCBI Taxonomy" id="411467"/>
    <lineage>
        <taxon>Bacteria</taxon>
        <taxon>Bacillati</taxon>
        <taxon>Bacillota</taxon>
        <taxon>Clostridia</taxon>
        <taxon>Eubacteriales</taxon>
        <taxon>Oscillospiraceae</taxon>
        <taxon>Pseudoflavonifractor</taxon>
    </lineage>
</organism>
<reference evidence="1 2" key="2">
    <citation type="submission" date="2007-06" db="EMBL/GenBank/DDBJ databases">
        <title>Draft genome sequence of Pseudoflavonifractor capillosus ATCC 29799.</title>
        <authorList>
            <person name="Sudarsanam P."/>
            <person name="Ley R."/>
            <person name="Guruge J."/>
            <person name="Turnbaugh P.J."/>
            <person name="Mahowald M."/>
            <person name="Liep D."/>
            <person name="Gordon J."/>
        </authorList>
    </citation>
    <scope>NUCLEOTIDE SEQUENCE [LARGE SCALE GENOMIC DNA]</scope>
    <source>
        <strain evidence="1 2">ATCC 29799</strain>
    </source>
</reference>
<reference evidence="1 2" key="1">
    <citation type="submission" date="2007-04" db="EMBL/GenBank/DDBJ databases">
        <authorList>
            <person name="Fulton L."/>
            <person name="Clifton S."/>
            <person name="Fulton B."/>
            <person name="Xu J."/>
            <person name="Minx P."/>
            <person name="Pepin K.H."/>
            <person name="Johnson M."/>
            <person name="Thiruvilangam P."/>
            <person name="Bhonagiri V."/>
            <person name="Nash W.E."/>
            <person name="Mardis E.R."/>
            <person name="Wilson R.K."/>
        </authorList>
    </citation>
    <scope>NUCLEOTIDE SEQUENCE [LARGE SCALE GENOMIC DNA]</scope>
    <source>
        <strain evidence="1 2">ATCC 29799</strain>
    </source>
</reference>
<dbReference type="AlphaFoldDB" id="A6NZU4"/>
<name>A6NZU4_9FIRM</name>
<dbReference type="EMBL" id="AAXG02000034">
    <property type="protein sequence ID" value="EDM98447.1"/>
    <property type="molecule type" value="Genomic_DNA"/>
</dbReference>
<sequence>MYSVSNKKLRAFPVQESTEFFVLSVRSDCAGSYLYSWGRT</sequence>
<evidence type="ECO:0000313" key="2">
    <source>
        <dbReference type="Proteomes" id="UP000003639"/>
    </source>
</evidence>
<dbReference type="STRING" id="411467.BACCAP_03748"/>
<accession>A6NZU4</accession>
<dbReference type="Proteomes" id="UP000003639">
    <property type="component" value="Unassembled WGS sequence"/>
</dbReference>